<gene>
    <name evidence="2" type="ORF">O181_020173</name>
</gene>
<evidence type="ECO:0000313" key="3">
    <source>
        <dbReference type="Proteomes" id="UP000765509"/>
    </source>
</evidence>
<dbReference type="Proteomes" id="UP000765509">
    <property type="component" value="Unassembled WGS sequence"/>
</dbReference>
<proteinExistence type="predicted"/>
<dbReference type="OrthoDB" id="3929326at2759"/>
<comment type="caution">
    <text evidence="2">The sequence shown here is derived from an EMBL/GenBank/DDBJ whole genome shotgun (WGS) entry which is preliminary data.</text>
</comment>
<protein>
    <submittedName>
        <fullName evidence="2">Uncharacterized protein</fullName>
    </submittedName>
</protein>
<reference evidence="2" key="1">
    <citation type="submission" date="2021-03" db="EMBL/GenBank/DDBJ databases">
        <title>Draft genome sequence of rust myrtle Austropuccinia psidii MF-1, a brazilian biotype.</title>
        <authorList>
            <person name="Quecine M.C."/>
            <person name="Pachon D.M.R."/>
            <person name="Bonatelli M.L."/>
            <person name="Correr F.H."/>
            <person name="Franceschini L.M."/>
            <person name="Leite T.F."/>
            <person name="Margarido G.R.A."/>
            <person name="Almeida C.A."/>
            <person name="Ferrarezi J.A."/>
            <person name="Labate C.A."/>
        </authorList>
    </citation>
    <scope>NUCLEOTIDE SEQUENCE</scope>
    <source>
        <strain evidence="2">MF-1</strain>
    </source>
</reference>
<feature type="region of interest" description="Disordered" evidence="1">
    <location>
        <begin position="141"/>
        <end position="169"/>
    </location>
</feature>
<dbReference type="EMBL" id="AVOT02005978">
    <property type="protein sequence ID" value="MBW0480458.1"/>
    <property type="molecule type" value="Genomic_DNA"/>
</dbReference>
<name>A0A9Q3GU98_9BASI</name>
<dbReference type="AlphaFoldDB" id="A0A9Q3GU98"/>
<sequence>MGHMSEERTKDRVASTPWWTQWEQDFSEHINTWTKENERLICGTLYHHEIYRENSLEVRLTGEFSRKHPVFPVSLVKPYFQTGEDRFPSRNKIYIPQDIVKVEYSPGPVKNIIKARKIRLNGEDQRQYLVRFKNQTEYKDKRLEEDAMPDGSLNLERFRASRRTKQSHK</sequence>
<keyword evidence="3" id="KW-1185">Reference proteome</keyword>
<evidence type="ECO:0000313" key="2">
    <source>
        <dbReference type="EMBL" id="MBW0480458.1"/>
    </source>
</evidence>
<organism evidence="2 3">
    <name type="scientific">Austropuccinia psidii MF-1</name>
    <dbReference type="NCBI Taxonomy" id="1389203"/>
    <lineage>
        <taxon>Eukaryota</taxon>
        <taxon>Fungi</taxon>
        <taxon>Dikarya</taxon>
        <taxon>Basidiomycota</taxon>
        <taxon>Pucciniomycotina</taxon>
        <taxon>Pucciniomycetes</taxon>
        <taxon>Pucciniales</taxon>
        <taxon>Sphaerophragmiaceae</taxon>
        <taxon>Austropuccinia</taxon>
    </lineage>
</organism>
<accession>A0A9Q3GU98</accession>
<evidence type="ECO:0000256" key="1">
    <source>
        <dbReference type="SAM" id="MobiDB-lite"/>
    </source>
</evidence>
<feature type="compositionally biased region" description="Basic residues" evidence="1">
    <location>
        <begin position="160"/>
        <end position="169"/>
    </location>
</feature>